<dbReference type="InterPro" id="IPR004809">
    <property type="entry name" value="Gln_synth_I"/>
</dbReference>
<comment type="similarity">
    <text evidence="2 10 11">Belongs to the glutamine synthetase family.</text>
</comment>
<dbReference type="SUPFAM" id="SSF55931">
    <property type="entry name" value="Glutamine synthetase/guanido kinase"/>
    <property type="match status" value="1"/>
</dbReference>
<keyword evidence="8 12" id="KW-0067">ATP-binding</keyword>
<dbReference type="EMBL" id="CP019454">
    <property type="protein sequence ID" value="AUW93287.1"/>
    <property type="molecule type" value="Genomic_DNA"/>
</dbReference>
<dbReference type="Gene3D" id="3.10.20.70">
    <property type="entry name" value="Glutamine synthetase, N-terminal domain"/>
    <property type="match status" value="1"/>
</dbReference>
<protein>
    <recommendedName>
        <fullName evidence="4 12">Glutamine synthetase</fullName>
        <ecNumber evidence="3 12">6.3.1.2</ecNumber>
    </recommendedName>
</protein>
<evidence type="ECO:0000256" key="8">
    <source>
        <dbReference type="ARBA" id="ARBA00022840"/>
    </source>
</evidence>
<evidence type="ECO:0000256" key="7">
    <source>
        <dbReference type="ARBA" id="ARBA00022741"/>
    </source>
</evidence>
<keyword evidence="6 12" id="KW-0436">Ligase</keyword>
<dbReference type="PROSITE" id="PS00181">
    <property type="entry name" value="GLNA_ATP"/>
    <property type="match status" value="1"/>
</dbReference>
<dbReference type="Gene3D" id="3.30.590.10">
    <property type="entry name" value="Glutamine synthetase/guanido kinase, catalytic domain"/>
    <property type="match status" value="1"/>
</dbReference>
<organism evidence="15 16">
    <name type="scientific">Sulfobacillus thermotolerans</name>
    <dbReference type="NCBI Taxonomy" id="338644"/>
    <lineage>
        <taxon>Bacteria</taxon>
        <taxon>Bacillati</taxon>
        <taxon>Bacillota</taxon>
        <taxon>Clostridia</taxon>
        <taxon>Eubacteriales</taxon>
        <taxon>Clostridiales Family XVII. Incertae Sedis</taxon>
        <taxon>Sulfobacillus</taxon>
    </lineage>
</organism>
<dbReference type="PROSITE" id="PS51986">
    <property type="entry name" value="GS_BETA_GRASP"/>
    <property type="match status" value="1"/>
</dbReference>
<evidence type="ECO:0000256" key="12">
    <source>
        <dbReference type="RuleBase" id="RU004356"/>
    </source>
</evidence>
<dbReference type="InterPro" id="IPR027303">
    <property type="entry name" value="Gln_synth_gly_rich_site"/>
</dbReference>
<evidence type="ECO:0000259" key="14">
    <source>
        <dbReference type="PROSITE" id="PS51987"/>
    </source>
</evidence>
<evidence type="ECO:0000256" key="9">
    <source>
        <dbReference type="ARBA" id="ARBA00049436"/>
    </source>
</evidence>
<proteinExistence type="inferred from homology"/>
<dbReference type="PANTHER" id="PTHR43407">
    <property type="entry name" value="GLUTAMINE SYNTHETASE"/>
    <property type="match status" value="1"/>
</dbReference>
<accession>A0ABN5GYR2</accession>
<sequence length="490" mass="54580">MCSVKENISCKFRGGFQVKAEDVLRTIREKQIEMIDVHIIDMPGIWQHVTIPVSEVDEETFSHGIPFDGSSIRGFRGIEESDMLMVPDPDTAVIDPFAPVPTLSLVADVYDPKHVAYQRDPRRVAQNAEAYLKASGIADTSFWGPELEFFIFDSVRYINQGHHAAYMVDSGEGFWNSFQEGSLGHTIRTKEGYFPVPPLDSTAALRTAMVKALQSVGIRVEMHHHEVATAGQGEIDLRFNTLTKQADTVMMYKYVVRNVAQQHGKTVTFMPKPIFGDNGNGMHVHQSLWKDGKPLFYAEEPDAYAHMSPLALSYIAGVLKHARALLAFTNPSTNSYRRLVPGYEAPVNIVFSHGNRSAAIRIPVNNNAKASRIEFRTPDATSNPYLAFAALLMAGLDGIRKGLDPVKEGFGPMDKNIYALSAAELATIQSVPGSLGESLDALEQDHEFLLQGDVFSEDLIRTWIDYKRANEVDAVNLRPHPMEFELYFNS</sequence>
<dbReference type="Proteomes" id="UP000325292">
    <property type="component" value="Chromosome"/>
</dbReference>
<name>A0ABN5GYR2_9FIRM</name>
<keyword evidence="5" id="KW-0963">Cytoplasm</keyword>
<dbReference type="SUPFAM" id="SSF54368">
    <property type="entry name" value="Glutamine synthetase, N-terminal domain"/>
    <property type="match status" value="1"/>
</dbReference>
<dbReference type="NCBIfam" id="TIGR00653">
    <property type="entry name" value="GlnA"/>
    <property type="match status" value="1"/>
</dbReference>
<feature type="domain" description="GS beta-grasp" evidence="13">
    <location>
        <begin position="30"/>
        <end position="114"/>
    </location>
</feature>
<feature type="domain" description="GS catalytic" evidence="14">
    <location>
        <begin position="121"/>
        <end position="490"/>
    </location>
</feature>
<dbReference type="EC" id="6.3.1.2" evidence="3 12"/>
<dbReference type="PROSITE" id="PS51987">
    <property type="entry name" value="GS_CATALYTIC"/>
    <property type="match status" value="1"/>
</dbReference>
<evidence type="ECO:0000256" key="11">
    <source>
        <dbReference type="RuleBase" id="RU000384"/>
    </source>
</evidence>
<evidence type="ECO:0000313" key="16">
    <source>
        <dbReference type="Proteomes" id="UP000325292"/>
    </source>
</evidence>
<gene>
    <name evidence="15" type="ORF">BXT84_04400</name>
</gene>
<evidence type="ECO:0000256" key="2">
    <source>
        <dbReference type="ARBA" id="ARBA00009897"/>
    </source>
</evidence>
<dbReference type="PROSITE" id="PS00180">
    <property type="entry name" value="GLNA_1"/>
    <property type="match status" value="1"/>
</dbReference>
<dbReference type="InterPro" id="IPR027302">
    <property type="entry name" value="Gln_synth_N_conserv_site"/>
</dbReference>
<evidence type="ECO:0000256" key="10">
    <source>
        <dbReference type="PROSITE-ProRule" id="PRU01330"/>
    </source>
</evidence>
<dbReference type="PANTHER" id="PTHR43407:SF1">
    <property type="entry name" value="LENGSIN"/>
    <property type="match status" value="1"/>
</dbReference>
<reference evidence="15 16" key="1">
    <citation type="journal article" date="2019" name="Sci. Rep.">
        <title>Sulfobacillus thermotolerans: new insights into resistance and metabolic capacities of acidophilic chemolithotrophs.</title>
        <authorList>
            <person name="Panyushkina A.E."/>
            <person name="Babenko V.V."/>
            <person name="Nikitina A.S."/>
            <person name="Selezneva O.V."/>
            <person name="Tsaplina I.A."/>
            <person name="Letarova M.A."/>
            <person name="Kostryukova E.S."/>
            <person name="Letarov A.V."/>
        </authorList>
    </citation>
    <scope>NUCLEOTIDE SEQUENCE [LARGE SCALE GENOMIC DNA]</scope>
    <source>
        <strain evidence="15 16">Kr1</strain>
    </source>
</reference>
<dbReference type="InterPro" id="IPR008147">
    <property type="entry name" value="Gln_synt_N"/>
</dbReference>
<evidence type="ECO:0000256" key="5">
    <source>
        <dbReference type="ARBA" id="ARBA00022490"/>
    </source>
</evidence>
<evidence type="ECO:0000256" key="3">
    <source>
        <dbReference type="ARBA" id="ARBA00012937"/>
    </source>
</evidence>
<evidence type="ECO:0000256" key="6">
    <source>
        <dbReference type="ARBA" id="ARBA00022598"/>
    </source>
</evidence>
<evidence type="ECO:0000259" key="13">
    <source>
        <dbReference type="PROSITE" id="PS51986"/>
    </source>
</evidence>
<comment type="catalytic activity">
    <reaction evidence="9 12">
        <text>L-glutamate + NH4(+) + ATP = L-glutamine + ADP + phosphate + H(+)</text>
        <dbReference type="Rhea" id="RHEA:16169"/>
        <dbReference type="ChEBI" id="CHEBI:15378"/>
        <dbReference type="ChEBI" id="CHEBI:28938"/>
        <dbReference type="ChEBI" id="CHEBI:29985"/>
        <dbReference type="ChEBI" id="CHEBI:30616"/>
        <dbReference type="ChEBI" id="CHEBI:43474"/>
        <dbReference type="ChEBI" id="CHEBI:58359"/>
        <dbReference type="ChEBI" id="CHEBI:456216"/>
        <dbReference type="EC" id="6.3.1.2"/>
    </reaction>
</comment>
<keyword evidence="7 12" id="KW-0547">Nucleotide-binding</keyword>
<keyword evidence="16" id="KW-1185">Reference proteome</keyword>
<evidence type="ECO:0000256" key="1">
    <source>
        <dbReference type="ARBA" id="ARBA00004496"/>
    </source>
</evidence>
<dbReference type="InterPro" id="IPR014746">
    <property type="entry name" value="Gln_synth/guanido_kin_cat_dom"/>
</dbReference>
<dbReference type="InterPro" id="IPR008146">
    <property type="entry name" value="Gln_synth_cat_dom"/>
</dbReference>
<evidence type="ECO:0000313" key="15">
    <source>
        <dbReference type="EMBL" id="AUW93287.1"/>
    </source>
</evidence>
<evidence type="ECO:0000256" key="4">
    <source>
        <dbReference type="ARBA" id="ARBA00021364"/>
    </source>
</evidence>
<dbReference type="GO" id="GO:0016874">
    <property type="term" value="F:ligase activity"/>
    <property type="evidence" value="ECO:0007669"/>
    <property type="project" value="UniProtKB-KW"/>
</dbReference>
<dbReference type="Pfam" id="PF03951">
    <property type="entry name" value="Gln-synt_N"/>
    <property type="match status" value="1"/>
</dbReference>
<dbReference type="InterPro" id="IPR036651">
    <property type="entry name" value="Gln_synt_N_sf"/>
</dbReference>
<dbReference type="SMART" id="SM01230">
    <property type="entry name" value="Gln-synt_C"/>
    <property type="match status" value="1"/>
</dbReference>
<dbReference type="Pfam" id="PF00120">
    <property type="entry name" value="Gln-synt_C"/>
    <property type="match status" value="1"/>
</dbReference>
<comment type="subcellular location">
    <subcellularLocation>
        <location evidence="1">Cytoplasm</location>
    </subcellularLocation>
</comment>